<dbReference type="Pfam" id="PF03328">
    <property type="entry name" value="HpcH_HpaI"/>
    <property type="match status" value="1"/>
</dbReference>
<dbReference type="Proteomes" id="UP000551501">
    <property type="component" value="Unassembled WGS sequence"/>
</dbReference>
<evidence type="ECO:0000256" key="3">
    <source>
        <dbReference type="ARBA" id="ARBA00022842"/>
    </source>
</evidence>
<dbReference type="PIRSF" id="PIRSF015582">
    <property type="entry name" value="Cit_lyase_B"/>
    <property type="match status" value="1"/>
</dbReference>
<evidence type="ECO:0000256" key="1">
    <source>
        <dbReference type="ARBA" id="ARBA00001946"/>
    </source>
</evidence>
<evidence type="ECO:0000256" key="5">
    <source>
        <dbReference type="PIRSR" id="PIRSR015582-2"/>
    </source>
</evidence>
<dbReference type="InterPro" id="IPR011206">
    <property type="entry name" value="Citrate_lyase_beta/mcl1/mcl2"/>
</dbReference>
<comment type="caution">
    <text evidence="7">The sequence shown here is derived from an EMBL/GenBank/DDBJ whole genome shotgun (WGS) entry which is preliminary data.</text>
</comment>
<dbReference type="Gene3D" id="3.20.20.60">
    <property type="entry name" value="Phosphoenolpyruvate-binding domains"/>
    <property type="match status" value="1"/>
</dbReference>
<evidence type="ECO:0000256" key="2">
    <source>
        <dbReference type="ARBA" id="ARBA00022723"/>
    </source>
</evidence>
<organism evidence="7 8">
    <name type="scientific">Gordonia humi</name>
    <dbReference type="NCBI Taxonomy" id="686429"/>
    <lineage>
        <taxon>Bacteria</taxon>
        <taxon>Bacillati</taxon>
        <taxon>Actinomycetota</taxon>
        <taxon>Actinomycetes</taxon>
        <taxon>Mycobacteriales</taxon>
        <taxon>Gordoniaceae</taxon>
        <taxon>Gordonia</taxon>
    </lineage>
</organism>
<dbReference type="GO" id="GO:0000287">
    <property type="term" value="F:magnesium ion binding"/>
    <property type="evidence" value="ECO:0007669"/>
    <property type="project" value="TreeGrafter"/>
</dbReference>
<dbReference type="SUPFAM" id="SSF51621">
    <property type="entry name" value="Phosphoenolpyruvate/pyruvate domain"/>
    <property type="match status" value="1"/>
</dbReference>
<gene>
    <name evidence="7" type="ORF">BKA16_003776</name>
</gene>
<evidence type="ECO:0000256" key="4">
    <source>
        <dbReference type="PIRSR" id="PIRSR015582-1"/>
    </source>
</evidence>
<name>A0A840F3K5_9ACTN</name>
<keyword evidence="2 5" id="KW-0479">Metal-binding</keyword>
<dbReference type="GO" id="GO:0008816">
    <property type="term" value="F:citryl-CoA lyase activity"/>
    <property type="evidence" value="ECO:0007669"/>
    <property type="project" value="UniProtKB-EC"/>
</dbReference>
<protein>
    <submittedName>
        <fullName evidence="7">Citrate lyase subunit beta/citryl-CoA lyase</fullName>
        <ecNumber evidence="7">4.1.3.34</ecNumber>
    </submittedName>
</protein>
<keyword evidence="8" id="KW-1185">Reference proteome</keyword>
<feature type="binding site" evidence="4">
    <location>
        <position position="70"/>
    </location>
    <ligand>
        <name>substrate</name>
    </ligand>
</feature>
<dbReference type="RefSeq" id="WP_183372106.1">
    <property type="nucleotide sequence ID" value="NZ_BAABHL010000126.1"/>
</dbReference>
<dbReference type="GO" id="GO:0006107">
    <property type="term" value="P:oxaloacetate metabolic process"/>
    <property type="evidence" value="ECO:0007669"/>
    <property type="project" value="TreeGrafter"/>
</dbReference>
<keyword evidence="7" id="KW-0456">Lyase</keyword>
<comment type="cofactor">
    <cofactor evidence="1">
        <name>Mg(2+)</name>
        <dbReference type="ChEBI" id="CHEBI:18420"/>
    </cofactor>
</comment>
<feature type="binding site" evidence="5">
    <location>
        <position position="127"/>
    </location>
    <ligand>
        <name>Mg(2+)</name>
        <dbReference type="ChEBI" id="CHEBI:18420"/>
    </ligand>
</feature>
<evidence type="ECO:0000313" key="8">
    <source>
        <dbReference type="Proteomes" id="UP000551501"/>
    </source>
</evidence>
<accession>A0A840F3K5</accession>
<dbReference type="PANTHER" id="PTHR32308:SF0">
    <property type="entry name" value="HPCH_HPAI ALDOLASE_CITRATE LYASE DOMAIN-CONTAINING PROTEIN"/>
    <property type="match status" value="1"/>
</dbReference>
<feature type="binding site" evidence="4">
    <location>
        <position position="127"/>
    </location>
    <ligand>
        <name>substrate</name>
    </ligand>
</feature>
<dbReference type="InterPro" id="IPR040442">
    <property type="entry name" value="Pyrv_kinase-like_dom_sf"/>
</dbReference>
<dbReference type="InterPro" id="IPR015813">
    <property type="entry name" value="Pyrv/PenolPyrv_kinase-like_dom"/>
</dbReference>
<feature type="domain" description="HpcH/HpaI aldolase/citrate lyase" evidence="6">
    <location>
        <begin position="7"/>
        <end position="223"/>
    </location>
</feature>
<evidence type="ECO:0000259" key="6">
    <source>
        <dbReference type="Pfam" id="PF03328"/>
    </source>
</evidence>
<proteinExistence type="predicted"/>
<keyword evidence="3 5" id="KW-0460">Magnesium</keyword>
<dbReference type="InterPro" id="IPR005000">
    <property type="entry name" value="Aldolase/citrate-lyase_domain"/>
</dbReference>
<dbReference type="AlphaFoldDB" id="A0A840F3K5"/>
<reference evidence="7 8" key="1">
    <citation type="submission" date="2020-08" db="EMBL/GenBank/DDBJ databases">
        <title>Sequencing the genomes of 1000 actinobacteria strains.</title>
        <authorList>
            <person name="Klenk H.-P."/>
        </authorList>
    </citation>
    <scope>NUCLEOTIDE SEQUENCE [LARGE SCALE GENOMIC DNA]</scope>
    <source>
        <strain evidence="7 8">DSM 45298</strain>
    </source>
</reference>
<dbReference type="EMBL" id="JACIFP010000001">
    <property type="protein sequence ID" value="MBB4137224.1"/>
    <property type="molecule type" value="Genomic_DNA"/>
</dbReference>
<dbReference type="PANTHER" id="PTHR32308">
    <property type="entry name" value="LYASE BETA SUBUNIT, PUTATIVE (AFU_ORTHOLOGUE AFUA_4G13030)-RELATED"/>
    <property type="match status" value="1"/>
</dbReference>
<sequence>MASLLPRSFLYVPAVKPHLFGKAVAGPADAVVLDLEDAVPLTDKETARAAVREFLDGPGDGTDRAQVWVRVDPTFLDDDCDAVVRPGLAGILLAKCGVDALDRITALLHRLEAERGVEPIPVVGLIEDAAAIVDLPTLARHPRLTTFAVGEVDLLGDLRMVRSAATASAVIGLRAQIVLHAAAAGLPAPVAPTSTDFRDLDSFARTTRELIDLGFRARTAIHPGQIPVIHDVLTPSDDDVAAARDVLDRFDAAHGGVTVDAGGRLIDAAVIRAARETLHRA</sequence>
<feature type="binding site" evidence="5">
    <location>
        <position position="153"/>
    </location>
    <ligand>
        <name>Mg(2+)</name>
        <dbReference type="ChEBI" id="CHEBI:18420"/>
    </ligand>
</feature>
<dbReference type="EC" id="4.1.3.34" evidence="7"/>
<evidence type="ECO:0000313" key="7">
    <source>
        <dbReference type="EMBL" id="MBB4137224.1"/>
    </source>
</evidence>